<sequence>MPPQSALQQQQQNQQQQQQQQQQKLSEAEELSKQFMMIKECWDPNSPNFQFRHYFYNVCEPGQGHLYQCPPNTDPRLWEQAQQDNPDPSSLVPVVASGF</sequence>
<evidence type="ECO:0000256" key="2">
    <source>
        <dbReference type="ARBA" id="ARBA00022448"/>
    </source>
</evidence>
<keyword evidence="2" id="KW-0813">Transport</keyword>
<keyword evidence="7" id="KW-1185">Reference proteome</keyword>
<protein>
    <recommendedName>
        <fullName evidence="5">Nucleoporin Nup54 alpha-helical domain-containing protein</fullName>
    </recommendedName>
</protein>
<gene>
    <name evidence="6" type="ORF">DL89DRAFT_225991</name>
</gene>
<dbReference type="STRING" id="61395.A0A1Y1W0V8"/>
<dbReference type="RefSeq" id="XP_040741053.1">
    <property type="nucleotide sequence ID" value="XM_040884786.1"/>
</dbReference>
<evidence type="ECO:0000256" key="3">
    <source>
        <dbReference type="ARBA" id="ARBA00023242"/>
    </source>
</evidence>
<proteinExistence type="predicted"/>
<feature type="non-terminal residue" evidence="6">
    <location>
        <position position="99"/>
    </location>
</feature>
<name>A0A1Y1W0V8_9FUNG</name>
<feature type="region of interest" description="Disordered" evidence="4">
    <location>
        <begin position="1"/>
        <end position="28"/>
    </location>
</feature>
<dbReference type="GeneID" id="63801434"/>
<accession>A0A1Y1W0V8</accession>
<dbReference type="GO" id="GO:0006607">
    <property type="term" value="P:NLS-bearing protein import into nucleus"/>
    <property type="evidence" value="ECO:0007669"/>
    <property type="project" value="TreeGrafter"/>
</dbReference>
<dbReference type="GO" id="GO:0036228">
    <property type="term" value="P:protein localization to nuclear inner membrane"/>
    <property type="evidence" value="ECO:0007669"/>
    <property type="project" value="TreeGrafter"/>
</dbReference>
<dbReference type="OrthoDB" id="6162375at2759"/>
<dbReference type="EMBL" id="MCFD01000013">
    <property type="protein sequence ID" value="ORX67131.1"/>
    <property type="molecule type" value="Genomic_DNA"/>
</dbReference>
<dbReference type="GO" id="GO:0044613">
    <property type="term" value="C:nuclear pore central transport channel"/>
    <property type="evidence" value="ECO:0007669"/>
    <property type="project" value="TreeGrafter"/>
</dbReference>
<reference evidence="6 7" key="1">
    <citation type="submission" date="2016-07" db="EMBL/GenBank/DDBJ databases">
        <title>Pervasive Adenine N6-methylation of Active Genes in Fungi.</title>
        <authorList>
            <consortium name="DOE Joint Genome Institute"/>
            <person name="Mondo S.J."/>
            <person name="Dannebaum R.O."/>
            <person name="Kuo R.C."/>
            <person name="Labutti K."/>
            <person name="Haridas S."/>
            <person name="Kuo A."/>
            <person name="Salamov A."/>
            <person name="Ahrendt S.R."/>
            <person name="Lipzen A."/>
            <person name="Sullivan W."/>
            <person name="Andreopoulos W.B."/>
            <person name="Clum A."/>
            <person name="Lindquist E."/>
            <person name="Daum C."/>
            <person name="Ramamoorthy G.K."/>
            <person name="Gryganskyi A."/>
            <person name="Culley D."/>
            <person name="Magnuson J.K."/>
            <person name="James T.Y."/>
            <person name="O'Malley M.A."/>
            <person name="Stajich J.E."/>
            <person name="Spatafora J.W."/>
            <person name="Visel A."/>
            <person name="Grigoriev I.V."/>
        </authorList>
    </citation>
    <scope>NUCLEOTIDE SEQUENCE [LARGE SCALE GENOMIC DNA]</scope>
    <source>
        <strain evidence="6 7">ATCC 12442</strain>
    </source>
</reference>
<dbReference type="GO" id="GO:0017056">
    <property type="term" value="F:structural constituent of nuclear pore"/>
    <property type="evidence" value="ECO:0007669"/>
    <property type="project" value="TreeGrafter"/>
</dbReference>
<evidence type="ECO:0000256" key="4">
    <source>
        <dbReference type="SAM" id="MobiDB-lite"/>
    </source>
</evidence>
<feature type="compositionally biased region" description="Low complexity" evidence="4">
    <location>
        <begin position="8"/>
        <end position="23"/>
    </location>
</feature>
<evidence type="ECO:0000259" key="5">
    <source>
        <dbReference type="Pfam" id="PF13874"/>
    </source>
</evidence>
<dbReference type="PANTHER" id="PTHR13000">
    <property type="entry name" value="NUCLEOPORIN P54"/>
    <property type="match status" value="1"/>
</dbReference>
<comment type="caution">
    <text evidence="6">The sequence shown here is derived from an EMBL/GenBank/DDBJ whole genome shotgun (WGS) entry which is preliminary data.</text>
</comment>
<feature type="domain" description="Nucleoporin Nup54 alpha-helical" evidence="5">
    <location>
        <begin position="70"/>
        <end position="99"/>
    </location>
</feature>
<dbReference type="PANTHER" id="PTHR13000:SF0">
    <property type="entry name" value="NUCLEOPORIN P54"/>
    <property type="match status" value="1"/>
</dbReference>
<dbReference type="InterPro" id="IPR024864">
    <property type="entry name" value="Nup54/Nup57/Nup44"/>
</dbReference>
<evidence type="ECO:0000313" key="7">
    <source>
        <dbReference type="Proteomes" id="UP000193922"/>
    </source>
</evidence>
<dbReference type="InterPro" id="IPR025712">
    <property type="entry name" value="Nup54_alpha-helical_dom"/>
</dbReference>
<dbReference type="Proteomes" id="UP000193922">
    <property type="component" value="Unassembled WGS sequence"/>
</dbReference>
<organism evidence="6 7">
    <name type="scientific">Linderina pennispora</name>
    <dbReference type="NCBI Taxonomy" id="61395"/>
    <lineage>
        <taxon>Eukaryota</taxon>
        <taxon>Fungi</taxon>
        <taxon>Fungi incertae sedis</taxon>
        <taxon>Zoopagomycota</taxon>
        <taxon>Kickxellomycotina</taxon>
        <taxon>Kickxellomycetes</taxon>
        <taxon>Kickxellales</taxon>
        <taxon>Kickxellaceae</taxon>
        <taxon>Linderina</taxon>
    </lineage>
</organism>
<keyword evidence="3" id="KW-0539">Nucleus</keyword>
<evidence type="ECO:0000313" key="6">
    <source>
        <dbReference type="EMBL" id="ORX67131.1"/>
    </source>
</evidence>
<dbReference type="GO" id="GO:0006999">
    <property type="term" value="P:nuclear pore organization"/>
    <property type="evidence" value="ECO:0007669"/>
    <property type="project" value="TreeGrafter"/>
</dbReference>
<evidence type="ECO:0000256" key="1">
    <source>
        <dbReference type="ARBA" id="ARBA00004123"/>
    </source>
</evidence>
<comment type="subcellular location">
    <subcellularLocation>
        <location evidence="1">Nucleus</location>
    </subcellularLocation>
</comment>
<dbReference type="Pfam" id="PF13874">
    <property type="entry name" value="Nup54"/>
    <property type="match status" value="1"/>
</dbReference>
<feature type="region of interest" description="Disordered" evidence="4">
    <location>
        <begin position="79"/>
        <end position="99"/>
    </location>
</feature>
<dbReference type="AlphaFoldDB" id="A0A1Y1W0V8"/>